<organism evidence="2 3">
    <name type="scientific">Actinomycetospora atypica</name>
    <dbReference type="NCBI Taxonomy" id="1290095"/>
    <lineage>
        <taxon>Bacteria</taxon>
        <taxon>Bacillati</taxon>
        <taxon>Actinomycetota</taxon>
        <taxon>Actinomycetes</taxon>
        <taxon>Pseudonocardiales</taxon>
        <taxon>Pseudonocardiaceae</taxon>
        <taxon>Actinomycetospora</taxon>
    </lineage>
</organism>
<dbReference type="RefSeq" id="WP_378038099.1">
    <property type="nucleotide sequence ID" value="NZ_JBHSIV010000026.1"/>
</dbReference>
<gene>
    <name evidence="2" type="ORF">ACFPBZ_21225</name>
</gene>
<protein>
    <submittedName>
        <fullName evidence="2">DUF4097 family beta strand repeat-containing protein</fullName>
    </submittedName>
</protein>
<dbReference type="EMBL" id="JBHSIV010000026">
    <property type="protein sequence ID" value="MFC5064759.1"/>
    <property type="molecule type" value="Genomic_DNA"/>
</dbReference>
<evidence type="ECO:0000313" key="3">
    <source>
        <dbReference type="Proteomes" id="UP001595947"/>
    </source>
</evidence>
<dbReference type="InterPro" id="IPR025164">
    <property type="entry name" value="Toastrack_DUF4097"/>
</dbReference>
<feature type="domain" description="DUF4097" evidence="1">
    <location>
        <begin position="32"/>
        <end position="196"/>
    </location>
</feature>
<reference evidence="3" key="1">
    <citation type="journal article" date="2019" name="Int. J. Syst. Evol. Microbiol.">
        <title>The Global Catalogue of Microorganisms (GCM) 10K type strain sequencing project: providing services to taxonomists for standard genome sequencing and annotation.</title>
        <authorList>
            <consortium name="The Broad Institute Genomics Platform"/>
            <consortium name="The Broad Institute Genome Sequencing Center for Infectious Disease"/>
            <person name="Wu L."/>
            <person name="Ma J."/>
        </authorList>
    </citation>
    <scope>NUCLEOTIDE SEQUENCE [LARGE SCALE GENOMIC DNA]</scope>
    <source>
        <strain evidence="3">CGMCC 4.7093</strain>
    </source>
</reference>
<name>A0ABV9YRV8_9PSEU</name>
<sequence length="280" mass="29090">MPTFDTPDPITATVELPIGELRVIASDRPDTEVEVRSTPADRDVADGVRVEFDGGELRVTGPRLGLRKLLVPTPGRSLEVEIALPAGSALTATTIYGGIEARGRLGACRARCRYGDVRVEDAATADLAATYGQVRVSGTVTGDAALGADHGGVRVHRVGGAADLRTRHGAIRADEIGGPARLTGAHGDVEVDVAEDDVHARTSHGAVRLGRVARGEVSMTSTSGRLEVGVAPDSAAWLELASTTGRVSNALTPRDDPGGFAETVAITAHSRDGDIVVRRS</sequence>
<keyword evidence="3" id="KW-1185">Reference proteome</keyword>
<evidence type="ECO:0000313" key="2">
    <source>
        <dbReference type="EMBL" id="MFC5064759.1"/>
    </source>
</evidence>
<dbReference type="Proteomes" id="UP001595947">
    <property type="component" value="Unassembled WGS sequence"/>
</dbReference>
<dbReference type="Pfam" id="PF13349">
    <property type="entry name" value="DUF4097"/>
    <property type="match status" value="1"/>
</dbReference>
<proteinExistence type="predicted"/>
<accession>A0ABV9YRV8</accession>
<comment type="caution">
    <text evidence="2">The sequence shown here is derived from an EMBL/GenBank/DDBJ whole genome shotgun (WGS) entry which is preliminary data.</text>
</comment>
<evidence type="ECO:0000259" key="1">
    <source>
        <dbReference type="Pfam" id="PF13349"/>
    </source>
</evidence>